<feature type="region of interest" description="Disordered" evidence="1">
    <location>
        <begin position="1"/>
        <end position="30"/>
    </location>
</feature>
<evidence type="ECO:0000256" key="1">
    <source>
        <dbReference type="SAM" id="MobiDB-lite"/>
    </source>
</evidence>
<gene>
    <name evidence="2" type="ORF">JG687_00008693</name>
</gene>
<organism evidence="2 3">
    <name type="scientific">Phytophthora cactorum</name>
    <dbReference type="NCBI Taxonomy" id="29920"/>
    <lineage>
        <taxon>Eukaryota</taxon>
        <taxon>Sar</taxon>
        <taxon>Stramenopiles</taxon>
        <taxon>Oomycota</taxon>
        <taxon>Peronosporomycetes</taxon>
        <taxon>Peronosporales</taxon>
        <taxon>Peronosporaceae</taxon>
        <taxon>Phytophthora</taxon>
    </lineage>
</organism>
<evidence type="ECO:0000313" key="2">
    <source>
        <dbReference type="EMBL" id="KAG6959608.1"/>
    </source>
</evidence>
<dbReference type="AlphaFoldDB" id="A0A8T1UE47"/>
<reference evidence="2" key="1">
    <citation type="submission" date="2021-01" db="EMBL/GenBank/DDBJ databases">
        <title>Phytophthora aleatoria, a newly-described species from Pinus radiata is distinct from Phytophthora cactorum isolates based on comparative genomics.</title>
        <authorList>
            <person name="Mcdougal R."/>
            <person name="Panda P."/>
            <person name="Williams N."/>
            <person name="Studholme D.J."/>
        </authorList>
    </citation>
    <scope>NUCLEOTIDE SEQUENCE</scope>
    <source>
        <strain evidence="2">NZFS 3830</strain>
    </source>
</reference>
<proteinExistence type="predicted"/>
<protein>
    <submittedName>
        <fullName evidence="2">Uncharacterized protein</fullName>
    </submittedName>
</protein>
<evidence type="ECO:0000313" key="3">
    <source>
        <dbReference type="Proteomes" id="UP000688947"/>
    </source>
</evidence>
<sequence>MERMHKTVVALEMKRSSSYSTSRSNRHAAVPATRIAHRQTALDFIIEASQRQNAAMAQELARHDTD</sequence>
<name>A0A8T1UE47_9STRA</name>
<dbReference type="EMBL" id="JAENGZ010000427">
    <property type="protein sequence ID" value="KAG6959608.1"/>
    <property type="molecule type" value="Genomic_DNA"/>
</dbReference>
<comment type="caution">
    <text evidence="2">The sequence shown here is derived from an EMBL/GenBank/DDBJ whole genome shotgun (WGS) entry which is preliminary data.</text>
</comment>
<accession>A0A8T1UE47</accession>
<dbReference type="Proteomes" id="UP000688947">
    <property type="component" value="Unassembled WGS sequence"/>
</dbReference>